<feature type="domain" description="Mammalian cell entry C-terminal" evidence="4">
    <location>
        <begin position="120"/>
        <end position="287"/>
    </location>
</feature>
<feature type="domain" description="Mce/MlaD" evidence="3">
    <location>
        <begin position="36"/>
        <end position="111"/>
    </location>
</feature>
<dbReference type="KEGG" id="many:MANY_02380"/>
<dbReference type="AlphaFoldDB" id="A0A6N4W684"/>
<dbReference type="InterPro" id="IPR003399">
    <property type="entry name" value="Mce/MlaD"/>
</dbReference>
<evidence type="ECO:0000256" key="1">
    <source>
        <dbReference type="SAM" id="MobiDB-lite"/>
    </source>
</evidence>
<dbReference type="InterPro" id="IPR005693">
    <property type="entry name" value="Mce"/>
</dbReference>
<dbReference type="NCBIfam" id="TIGR00996">
    <property type="entry name" value="Mtu_fam_mce"/>
    <property type="match status" value="1"/>
</dbReference>
<keyword evidence="2" id="KW-0472">Membrane</keyword>
<gene>
    <name evidence="5" type="primary">mce3C_2</name>
    <name evidence="5" type="ORF">MANY_02380</name>
</gene>
<dbReference type="PRINTS" id="PR01782">
    <property type="entry name" value="MCEVIRFACTOR"/>
</dbReference>
<dbReference type="GO" id="GO:0005576">
    <property type="term" value="C:extracellular region"/>
    <property type="evidence" value="ECO:0007669"/>
    <property type="project" value="TreeGrafter"/>
</dbReference>
<feature type="region of interest" description="Disordered" evidence="1">
    <location>
        <begin position="333"/>
        <end position="419"/>
    </location>
</feature>
<evidence type="ECO:0000256" key="2">
    <source>
        <dbReference type="SAM" id="Phobius"/>
    </source>
</evidence>
<organism evidence="5 6">
    <name type="scientific">Mycolicibacterium anyangense</name>
    <dbReference type="NCBI Taxonomy" id="1431246"/>
    <lineage>
        <taxon>Bacteria</taxon>
        <taxon>Bacillati</taxon>
        <taxon>Actinomycetota</taxon>
        <taxon>Actinomycetes</taxon>
        <taxon>Mycobacteriales</taxon>
        <taxon>Mycobacteriaceae</taxon>
        <taxon>Mycolicibacterium</taxon>
    </lineage>
</organism>
<evidence type="ECO:0000313" key="5">
    <source>
        <dbReference type="EMBL" id="BBZ74901.1"/>
    </source>
</evidence>
<keyword evidence="2" id="KW-1133">Transmembrane helix</keyword>
<reference evidence="5 6" key="1">
    <citation type="journal article" date="2019" name="Emerg. Microbes Infect.">
        <title>Comprehensive subspecies identification of 175 nontuberculous mycobacteria species based on 7547 genomic profiles.</title>
        <authorList>
            <person name="Matsumoto Y."/>
            <person name="Kinjo T."/>
            <person name="Motooka D."/>
            <person name="Nabeya D."/>
            <person name="Jung N."/>
            <person name="Uechi K."/>
            <person name="Horii T."/>
            <person name="Iida T."/>
            <person name="Fujita J."/>
            <person name="Nakamura S."/>
        </authorList>
    </citation>
    <scope>NUCLEOTIDE SEQUENCE [LARGE SCALE GENOMIC DNA]</scope>
    <source>
        <strain evidence="5 6">JCM 30275</strain>
    </source>
</reference>
<dbReference type="PANTHER" id="PTHR33371">
    <property type="entry name" value="INTERMEMBRANE PHOSPHOLIPID TRANSPORT SYSTEM BINDING PROTEIN MLAD-RELATED"/>
    <property type="match status" value="1"/>
</dbReference>
<evidence type="ECO:0000259" key="4">
    <source>
        <dbReference type="Pfam" id="PF11887"/>
    </source>
</evidence>
<accession>A0A6N4W684</accession>
<protein>
    <submittedName>
        <fullName evidence="5">Mce family protein Mce3C</fullName>
    </submittedName>
</protein>
<dbReference type="InterPro" id="IPR024516">
    <property type="entry name" value="Mce_C"/>
</dbReference>
<keyword evidence="6" id="KW-1185">Reference proteome</keyword>
<dbReference type="Pfam" id="PF02470">
    <property type="entry name" value="MlaD"/>
    <property type="match status" value="1"/>
</dbReference>
<evidence type="ECO:0000259" key="3">
    <source>
        <dbReference type="Pfam" id="PF02470"/>
    </source>
</evidence>
<dbReference type="Pfam" id="PF11887">
    <property type="entry name" value="Mce4_CUP1"/>
    <property type="match status" value="1"/>
</dbReference>
<evidence type="ECO:0000313" key="6">
    <source>
        <dbReference type="Proteomes" id="UP000467249"/>
    </source>
</evidence>
<dbReference type="Proteomes" id="UP000467249">
    <property type="component" value="Chromosome"/>
</dbReference>
<sequence length="419" mass="43727">MISERNPVIVGVIGIAVAAALVVGALQYKNLPFFDNGKTYSAYFSEAGGLAVGAPVQVSGFKVGQVTDLDLDGNRVLVTFDVDKDMPLGDRTEAAIKTRTLLGSKILEIRPRGQGRLDGPIPVDRTTPPYQLPDALGDVASAISGLDTNQLSDSLSTLAATFKDTPPDLQVAVAGVAKFSDTLGKRDQELRSLLANAEKATGVLSQRSSDIAGLVNDTNTLLSSLQSQSGSLDAIAGHLSAVSRQLSGFVADNSGKLKPALDKLNGVLALVNKYRANLTESLKLLNAYAMSFGETLSSGPFFKAYLANLLPGQFVQPFVDAAFSDLGLDPNVKLPSQLSDPQVGQPGTPPLPMPFPRTGQGGEPNTSLPEAITGNPGDPRYPYRPPLPAPPPGGPPPGPPAVSAPDPTPQPVLVEPEQP</sequence>
<proteinExistence type="predicted"/>
<name>A0A6N4W684_9MYCO</name>
<keyword evidence="2" id="KW-0812">Transmembrane</keyword>
<dbReference type="InterPro" id="IPR052336">
    <property type="entry name" value="MlaD_Phospholipid_Transporter"/>
</dbReference>
<feature type="compositionally biased region" description="Pro residues" evidence="1">
    <location>
        <begin position="382"/>
        <end position="410"/>
    </location>
</feature>
<feature type="transmembrane region" description="Helical" evidence="2">
    <location>
        <begin position="7"/>
        <end position="28"/>
    </location>
</feature>
<dbReference type="PANTHER" id="PTHR33371:SF18">
    <property type="entry name" value="MCE-FAMILY PROTEIN MCE3C"/>
    <property type="match status" value="1"/>
</dbReference>
<dbReference type="EMBL" id="AP022620">
    <property type="protein sequence ID" value="BBZ74901.1"/>
    <property type="molecule type" value="Genomic_DNA"/>
</dbReference>